<keyword evidence="1" id="KW-0472">Membrane</keyword>
<reference evidence="2" key="1">
    <citation type="submission" date="2018-05" db="EMBL/GenBank/DDBJ databases">
        <authorList>
            <person name="Lanie J.A."/>
            <person name="Ng W.-L."/>
            <person name="Kazmierczak K.M."/>
            <person name="Andrzejewski T.M."/>
            <person name="Davidsen T.M."/>
            <person name="Wayne K.J."/>
            <person name="Tettelin H."/>
            <person name="Glass J.I."/>
            <person name="Rusch D."/>
            <person name="Podicherti R."/>
            <person name="Tsui H.-C.T."/>
            <person name="Winkler M.E."/>
        </authorList>
    </citation>
    <scope>NUCLEOTIDE SEQUENCE</scope>
</reference>
<gene>
    <name evidence="2" type="ORF">METZ01_LOCUS127444</name>
</gene>
<protein>
    <submittedName>
        <fullName evidence="2">Uncharacterized protein</fullName>
    </submittedName>
</protein>
<dbReference type="AlphaFoldDB" id="A0A381YCJ5"/>
<dbReference type="EMBL" id="UINC01017875">
    <property type="protein sequence ID" value="SVA74590.1"/>
    <property type="molecule type" value="Genomic_DNA"/>
</dbReference>
<keyword evidence="1" id="KW-1133">Transmembrane helix</keyword>
<name>A0A381YCJ5_9ZZZZ</name>
<evidence type="ECO:0000313" key="2">
    <source>
        <dbReference type="EMBL" id="SVA74590.1"/>
    </source>
</evidence>
<organism evidence="2">
    <name type="scientific">marine metagenome</name>
    <dbReference type="NCBI Taxonomy" id="408172"/>
    <lineage>
        <taxon>unclassified sequences</taxon>
        <taxon>metagenomes</taxon>
        <taxon>ecological metagenomes</taxon>
    </lineage>
</organism>
<feature type="transmembrane region" description="Helical" evidence="1">
    <location>
        <begin position="12"/>
        <end position="35"/>
    </location>
</feature>
<keyword evidence="1" id="KW-0812">Transmembrane</keyword>
<evidence type="ECO:0000256" key="1">
    <source>
        <dbReference type="SAM" id="Phobius"/>
    </source>
</evidence>
<proteinExistence type="predicted"/>
<sequence length="54" mass="6367">MYEPFSASKKTFHFLLNLITSLFLLFYFLLLFSAAEPTGTVFVVFTWRTFVYSI</sequence>
<accession>A0A381YCJ5</accession>